<evidence type="ECO:0000313" key="1">
    <source>
        <dbReference type="EMBL" id="JAD45050.1"/>
    </source>
</evidence>
<protein>
    <submittedName>
        <fullName evidence="1">Uncharacterized protein</fullName>
    </submittedName>
</protein>
<reference evidence="1" key="1">
    <citation type="submission" date="2014-09" db="EMBL/GenBank/DDBJ databases">
        <authorList>
            <person name="Magalhaes I.L.F."/>
            <person name="Oliveira U."/>
            <person name="Santos F.R."/>
            <person name="Vidigal T.H.D.A."/>
            <person name="Brescovit A.D."/>
            <person name="Santos A.J."/>
        </authorList>
    </citation>
    <scope>NUCLEOTIDE SEQUENCE</scope>
    <source>
        <tissue evidence="1">Shoot tissue taken approximately 20 cm above the soil surface</tissue>
    </source>
</reference>
<dbReference type="EMBL" id="GBRH01252845">
    <property type="protein sequence ID" value="JAD45050.1"/>
    <property type="molecule type" value="Transcribed_RNA"/>
</dbReference>
<accession>A0A0A9A7S3</accession>
<proteinExistence type="predicted"/>
<name>A0A0A9A7S3_ARUDO</name>
<dbReference type="AlphaFoldDB" id="A0A0A9A7S3"/>
<sequence>MKHVQDAECAQFSLLKSSRINQQSIINLSSAKYKAWINNKLCSPSS</sequence>
<reference evidence="1" key="2">
    <citation type="journal article" date="2015" name="Data Brief">
        <title>Shoot transcriptome of the giant reed, Arundo donax.</title>
        <authorList>
            <person name="Barrero R.A."/>
            <person name="Guerrero F.D."/>
            <person name="Moolhuijzen P."/>
            <person name="Goolsby J.A."/>
            <person name="Tidwell J."/>
            <person name="Bellgard S.E."/>
            <person name="Bellgard M.I."/>
        </authorList>
    </citation>
    <scope>NUCLEOTIDE SEQUENCE</scope>
    <source>
        <tissue evidence="1">Shoot tissue taken approximately 20 cm above the soil surface</tissue>
    </source>
</reference>
<organism evidence="1">
    <name type="scientific">Arundo donax</name>
    <name type="common">Giant reed</name>
    <name type="synonym">Donax arundinaceus</name>
    <dbReference type="NCBI Taxonomy" id="35708"/>
    <lineage>
        <taxon>Eukaryota</taxon>
        <taxon>Viridiplantae</taxon>
        <taxon>Streptophyta</taxon>
        <taxon>Embryophyta</taxon>
        <taxon>Tracheophyta</taxon>
        <taxon>Spermatophyta</taxon>
        <taxon>Magnoliopsida</taxon>
        <taxon>Liliopsida</taxon>
        <taxon>Poales</taxon>
        <taxon>Poaceae</taxon>
        <taxon>PACMAD clade</taxon>
        <taxon>Arundinoideae</taxon>
        <taxon>Arundineae</taxon>
        <taxon>Arundo</taxon>
    </lineage>
</organism>